<feature type="region of interest" description="Disordered" evidence="1">
    <location>
        <begin position="128"/>
        <end position="150"/>
    </location>
</feature>
<feature type="compositionally biased region" description="Low complexity" evidence="1">
    <location>
        <begin position="195"/>
        <end position="205"/>
    </location>
</feature>
<feature type="compositionally biased region" description="Pro residues" evidence="1">
    <location>
        <begin position="140"/>
        <end position="150"/>
    </location>
</feature>
<feature type="compositionally biased region" description="Basic and acidic residues" evidence="1">
    <location>
        <begin position="28"/>
        <end position="48"/>
    </location>
</feature>
<feature type="region of interest" description="Disordered" evidence="1">
    <location>
        <begin position="181"/>
        <end position="210"/>
    </location>
</feature>
<name>A0A6J1L4R7_DROHY</name>
<feature type="region of interest" description="Disordered" evidence="1">
    <location>
        <begin position="244"/>
        <end position="264"/>
    </location>
</feature>
<proteinExistence type="predicted"/>
<gene>
    <name evidence="3" type="primary">LOC111593083</name>
</gene>
<keyword evidence="2" id="KW-1185">Reference proteome</keyword>
<feature type="compositionally biased region" description="Low complexity" evidence="1">
    <location>
        <begin position="250"/>
        <end position="264"/>
    </location>
</feature>
<dbReference type="AlphaFoldDB" id="A0A6J1L4R7"/>
<evidence type="ECO:0000313" key="3">
    <source>
        <dbReference type="RefSeq" id="XP_023161442.2"/>
    </source>
</evidence>
<sequence>MAMAAVPEDSVPTVLADQTDPADQADQADQRDPRDHPAHPDHQDHPDLTDPIVQDLRDHSAQPDHPDHLDPHVRAHQDLPDHPAHVHHTSQMIPDTRTRTPRATCRQLTRPKVPAITINTERPVKGITKVPTGNIIKPKTPAPTPAPTPYKPIPTQPPHFVNTYNPKPIVPIEPIRPTISVPAYKPSTPRPFEPAPTNRPTARPPIYNEPKTTPIVNKNVTPHPSPPFHVPSYPPSSETCVCNADKPHSSKPTYTSSSSYPNSNPASVDFNKQFTGFNGNPNFGSIMNAMSLTQLPVVPQAPGLPAFYPPDKIPKGAVIAFMPVVILPQEYYANCDDNAIRTPSKYQTVDPFPLGVQPATIPNSFSVHSIFSGAGPKDQCMCPCSCTQNLDKYHKKRETNAADAPEVTATVEEPAKAVEPIAEASSPVEVKAEAPVAAAATPVEAKVEAPVAEASSDVEVKVKAPVAEASTPAEVKVEAPIAEASTPVEVKVEAPVAEATTPVEVKVEAPVAAAEKSIATATITKVEPVAESATN</sequence>
<evidence type="ECO:0000256" key="1">
    <source>
        <dbReference type="SAM" id="MobiDB-lite"/>
    </source>
</evidence>
<protein>
    <submittedName>
        <fullName evidence="3">Adhesive plaque matrix protein-like isoform X2</fullName>
    </submittedName>
</protein>
<feature type="region of interest" description="Disordered" evidence="1">
    <location>
        <begin position="1"/>
        <end position="101"/>
    </location>
</feature>
<feature type="compositionally biased region" description="Basic and acidic residues" evidence="1">
    <location>
        <begin position="55"/>
        <end position="84"/>
    </location>
</feature>
<accession>A0A6J1L4R7</accession>
<dbReference type="RefSeq" id="XP_023161442.2">
    <property type="nucleotide sequence ID" value="XM_023305674.2"/>
</dbReference>
<dbReference type="OrthoDB" id="8191482at2759"/>
<reference evidence="3" key="1">
    <citation type="submission" date="2025-08" db="UniProtKB">
        <authorList>
            <consortium name="RefSeq"/>
        </authorList>
    </citation>
    <scope>IDENTIFICATION</scope>
    <source>
        <strain evidence="3">15085-1641.00</strain>
        <tissue evidence="3">Whole body</tissue>
    </source>
</reference>
<organism evidence="2 3">
    <name type="scientific">Drosophila hydei</name>
    <name type="common">Fruit fly</name>
    <dbReference type="NCBI Taxonomy" id="7224"/>
    <lineage>
        <taxon>Eukaryota</taxon>
        <taxon>Metazoa</taxon>
        <taxon>Ecdysozoa</taxon>
        <taxon>Arthropoda</taxon>
        <taxon>Hexapoda</taxon>
        <taxon>Insecta</taxon>
        <taxon>Pterygota</taxon>
        <taxon>Neoptera</taxon>
        <taxon>Endopterygota</taxon>
        <taxon>Diptera</taxon>
        <taxon>Brachycera</taxon>
        <taxon>Muscomorpha</taxon>
        <taxon>Ephydroidea</taxon>
        <taxon>Drosophilidae</taxon>
        <taxon>Drosophila</taxon>
    </lineage>
</organism>
<evidence type="ECO:0000313" key="2">
    <source>
        <dbReference type="Proteomes" id="UP000504633"/>
    </source>
</evidence>
<dbReference type="GeneID" id="111593083"/>
<dbReference type="Proteomes" id="UP000504633">
    <property type="component" value="Unplaced"/>
</dbReference>
<feature type="compositionally biased region" description="Low complexity" evidence="1">
    <location>
        <begin position="16"/>
        <end position="27"/>
    </location>
</feature>